<evidence type="ECO:0000313" key="9">
    <source>
        <dbReference type="EMBL" id="RLE13657.1"/>
    </source>
</evidence>
<dbReference type="SUPFAM" id="SSF161098">
    <property type="entry name" value="MetI-like"/>
    <property type="match status" value="1"/>
</dbReference>
<dbReference type="CDD" id="cd06261">
    <property type="entry name" value="TM_PBP2"/>
    <property type="match status" value="1"/>
</dbReference>
<comment type="subcellular location">
    <subcellularLocation>
        <location evidence="1 7">Cell membrane</location>
        <topology evidence="1 7">Multi-pass membrane protein</topology>
    </subcellularLocation>
</comment>
<evidence type="ECO:0000259" key="8">
    <source>
        <dbReference type="PROSITE" id="PS50928"/>
    </source>
</evidence>
<organism evidence="9 10">
    <name type="scientific">Aerophobetes bacterium</name>
    <dbReference type="NCBI Taxonomy" id="2030807"/>
    <lineage>
        <taxon>Bacteria</taxon>
        <taxon>Candidatus Aerophobota</taxon>
    </lineage>
</organism>
<gene>
    <name evidence="9" type="ORF">DRI96_02655</name>
</gene>
<proteinExistence type="inferred from homology"/>
<dbReference type="GO" id="GO:0055085">
    <property type="term" value="P:transmembrane transport"/>
    <property type="evidence" value="ECO:0007669"/>
    <property type="project" value="InterPro"/>
</dbReference>
<feature type="transmembrane region" description="Helical" evidence="7">
    <location>
        <begin position="136"/>
        <end position="156"/>
    </location>
</feature>
<keyword evidence="2 7" id="KW-0813">Transport</keyword>
<dbReference type="Gene3D" id="1.10.3720.10">
    <property type="entry name" value="MetI-like"/>
    <property type="match status" value="1"/>
</dbReference>
<dbReference type="GO" id="GO:0005886">
    <property type="term" value="C:plasma membrane"/>
    <property type="evidence" value="ECO:0007669"/>
    <property type="project" value="UniProtKB-SubCell"/>
</dbReference>
<evidence type="ECO:0000256" key="2">
    <source>
        <dbReference type="ARBA" id="ARBA00022448"/>
    </source>
</evidence>
<comment type="caution">
    <text evidence="9">The sequence shown here is derived from an EMBL/GenBank/DDBJ whole genome shotgun (WGS) entry which is preliminary data.</text>
</comment>
<feature type="domain" description="ABC transmembrane type-1" evidence="8">
    <location>
        <begin position="67"/>
        <end position="257"/>
    </location>
</feature>
<evidence type="ECO:0000256" key="1">
    <source>
        <dbReference type="ARBA" id="ARBA00004651"/>
    </source>
</evidence>
<keyword evidence="6 7" id="KW-0472">Membrane</keyword>
<dbReference type="Pfam" id="PF00528">
    <property type="entry name" value="BPD_transp_1"/>
    <property type="match status" value="1"/>
</dbReference>
<dbReference type="InterPro" id="IPR000515">
    <property type="entry name" value="MetI-like"/>
</dbReference>
<dbReference type="EMBL" id="QMQB01000077">
    <property type="protein sequence ID" value="RLE13657.1"/>
    <property type="molecule type" value="Genomic_DNA"/>
</dbReference>
<feature type="transmembrane region" description="Helical" evidence="7">
    <location>
        <begin position="177"/>
        <end position="199"/>
    </location>
</feature>
<evidence type="ECO:0000256" key="3">
    <source>
        <dbReference type="ARBA" id="ARBA00022475"/>
    </source>
</evidence>
<dbReference type="Proteomes" id="UP000267654">
    <property type="component" value="Unassembled WGS sequence"/>
</dbReference>
<reference evidence="9 10" key="1">
    <citation type="submission" date="2018-06" db="EMBL/GenBank/DDBJ databases">
        <title>Extensive metabolic versatility and redundancy in microbially diverse, dynamic hydrothermal sediments.</title>
        <authorList>
            <person name="Dombrowski N."/>
            <person name="Teske A."/>
            <person name="Baker B.J."/>
        </authorList>
    </citation>
    <scope>NUCLEOTIDE SEQUENCE [LARGE SCALE GENOMIC DNA]</scope>
    <source>
        <strain evidence="9">B19_G9</strain>
    </source>
</reference>
<dbReference type="PANTHER" id="PTHR43744:SF3">
    <property type="entry name" value="LACTOSE TRANSPORT SYSTEM PERMEASE PROTEIN LACG"/>
    <property type="match status" value="1"/>
</dbReference>
<dbReference type="InterPro" id="IPR035906">
    <property type="entry name" value="MetI-like_sf"/>
</dbReference>
<evidence type="ECO:0000256" key="7">
    <source>
        <dbReference type="RuleBase" id="RU363032"/>
    </source>
</evidence>
<sequence>MLKKIQAKYAILLIAVIITLIPLYLMATMAFRHGKDIFTGNYLFPPLNPTFGNFKVVFESAPFFVYLLNTIIVVLGILAMQLVLIIPAAYFFARIKFKFSGILFMLYVIQIMLPLEALIVPNYQIIKRFGLINTRLAMMLPFIASGYGTFLLRQTFKQIPQSLEDSAIIDGCGHFRFIWHVLLPLSKPTLVTFSLISVATHWNDYLWPLIITDTERVRTLTIGLGMFVQQESGADWGVLMAATFFITLPIIMLFLILQRTFLKSFMTSGIKG</sequence>
<protein>
    <submittedName>
        <fullName evidence="9">Carbohydrate ABC transporter permease</fullName>
    </submittedName>
</protein>
<evidence type="ECO:0000256" key="5">
    <source>
        <dbReference type="ARBA" id="ARBA00022989"/>
    </source>
</evidence>
<comment type="similarity">
    <text evidence="7">Belongs to the binding-protein-dependent transport system permease family.</text>
</comment>
<evidence type="ECO:0000313" key="10">
    <source>
        <dbReference type="Proteomes" id="UP000267654"/>
    </source>
</evidence>
<keyword evidence="4 7" id="KW-0812">Transmembrane</keyword>
<keyword evidence="3" id="KW-1003">Cell membrane</keyword>
<dbReference type="AlphaFoldDB" id="A0A662DGM3"/>
<feature type="transmembrane region" description="Helical" evidence="7">
    <location>
        <begin position="9"/>
        <end position="31"/>
    </location>
</feature>
<evidence type="ECO:0000256" key="4">
    <source>
        <dbReference type="ARBA" id="ARBA00022692"/>
    </source>
</evidence>
<dbReference type="PROSITE" id="PS50928">
    <property type="entry name" value="ABC_TM1"/>
    <property type="match status" value="1"/>
</dbReference>
<feature type="transmembrane region" description="Helical" evidence="7">
    <location>
        <begin position="236"/>
        <end position="257"/>
    </location>
</feature>
<dbReference type="PANTHER" id="PTHR43744">
    <property type="entry name" value="ABC TRANSPORTER PERMEASE PROTEIN MG189-RELATED-RELATED"/>
    <property type="match status" value="1"/>
</dbReference>
<accession>A0A662DGM3</accession>
<keyword evidence="5 7" id="KW-1133">Transmembrane helix</keyword>
<name>A0A662DGM3_UNCAE</name>
<feature type="transmembrane region" description="Helical" evidence="7">
    <location>
        <begin position="63"/>
        <end position="92"/>
    </location>
</feature>
<evidence type="ECO:0000256" key="6">
    <source>
        <dbReference type="ARBA" id="ARBA00023136"/>
    </source>
</evidence>
<feature type="transmembrane region" description="Helical" evidence="7">
    <location>
        <begin position="104"/>
        <end position="124"/>
    </location>
</feature>